<dbReference type="InterPro" id="IPR016035">
    <property type="entry name" value="Acyl_Trfase/lysoPLipase"/>
</dbReference>
<keyword evidence="2 6" id="KW-0378">Hydrolase</keyword>
<evidence type="ECO:0000313" key="10">
    <source>
        <dbReference type="Proteomes" id="UP000283530"/>
    </source>
</evidence>
<dbReference type="InterPro" id="IPR002641">
    <property type="entry name" value="PNPLA_dom"/>
</dbReference>
<dbReference type="AlphaFoldDB" id="A0A3S3PKB9"/>
<evidence type="ECO:0000256" key="1">
    <source>
        <dbReference type="ARBA" id="ARBA00010240"/>
    </source>
</evidence>
<dbReference type="Pfam" id="PF01734">
    <property type="entry name" value="Patatin"/>
    <property type="match status" value="1"/>
</dbReference>
<dbReference type="Gene3D" id="3.40.1090.10">
    <property type="entry name" value="Cytosolic phospholipase A2 catalytic domain"/>
    <property type="match status" value="1"/>
</dbReference>
<accession>A0A3S3PKB9</accession>
<dbReference type="Proteomes" id="UP000283530">
    <property type="component" value="Unassembled WGS sequence"/>
</dbReference>
<dbReference type="GO" id="GO:0004620">
    <property type="term" value="F:phospholipase activity"/>
    <property type="evidence" value="ECO:0007669"/>
    <property type="project" value="TreeGrafter"/>
</dbReference>
<evidence type="ECO:0000256" key="6">
    <source>
        <dbReference type="PROSITE-ProRule" id="PRU01161"/>
    </source>
</evidence>
<name>A0A3S3PKB9_9MAGN</name>
<feature type="short sequence motif" description="GXGXXG" evidence="6">
    <location>
        <begin position="26"/>
        <end position="31"/>
    </location>
</feature>
<dbReference type="FunFam" id="3.40.1090.10:FF:000005">
    <property type="entry name" value="Patatin"/>
    <property type="match status" value="1"/>
</dbReference>
<dbReference type="EMBL" id="QPKB01000009">
    <property type="protein sequence ID" value="RWR92533.1"/>
    <property type="molecule type" value="Genomic_DNA"/>
</dbReference>
<feature type="domain" description="PNPLA" evidence="8">
    <location>
        <begin position="22"/>
        <end position="229"/>
    </location>
</feature>
<keyword evidence="5 6" id="KW-0443">Lipid metabolism</keyword>
<dbReference type="STRING" id="337451.A0A3S3PKB9"/>
<comment type="function">
    <text evidence="7">Lipolytic acyl hydrolase (LAH).</text>
</comment>
<comment type="domain">
    <text evidence="7">The nitrogen atoms of the two glycine residues in the GGXR motif define the oxyanion hole, and stabilize the oxyanion that forms during the nucleophilic attack by the catalytic serine during substrate cleavage.</text>
</comment>
<sequence>MERKHTGPQNIPPMYGDRITVLSIDGGGIRGIIPGTILGFLESKLQELDGEDAKLADYFDVIAGTSTGGLIAAMLAAPDQNNRPLFAAKDINPFYIKHGPKIFPPPRGPFESRFMKVKALMGPKYDGKYLRRIIREAIGDRSLHQTVTNVVIPAFDIKLLQPAIFSSYDAITDDALKGTLLSDICIGTSAAPTYFPAYHFETKDSQGNTRDFHLADGGIAANNPTAVAVRLLNGETFKVKPDCLPPKAVDYGRYLVISLGTGTSKKEMKYTAKMAAKWGIFGWLYCEGSCPLVDSFTQASGDMVDIHMSVLFQTVQSQHNYLRIQVCSANNILNCHSLIFSRRICKMKVYVHEMNGQDDTLTGTAASVDTTTEKNLNNLMKIGKQLLKKPVSRVNLDTGVFEAVNEGTNEEALIR</sequence>
<evidence type="ECO:0000256" key="3">
    <source>
        <dbReference type="ARBA" id="ARBA00022821"/>
    </source>
</evidence>
<keyword evidence="10" id="KW-1185">Reference proteome</keyword>
<dbReference type="GO" id="GO:0006952">
    <property type="term" value="P:defense response"/>
    <property type="evidence" value="ECO:0007669"/>
    <property type="project" value="UniProtKB-KW"/>
</dbReference>
<dbReference type="PROSITE" id="PS51635">
    <property type="entry name" value="PNPLA"/>
    <property type="match status" value="1"/>
</dbReference>
<reference evidence="9 10" key="1">
    <citation type="journal article" date="2019" name="Nat. Plants">
        <title>Stout camphor tree genome fills gaps in understanding of flowering plant genome evolution.</title>
        <authorList>
            <person name="Chaw S.M."/>
            <person name="Liu Y.C."/>
            <person name="Wu Y.W."/>
            <person name="Wang H.Y."/>
            <person name="Lin C.I."/>
            <person name="Wu C.S."/>
            <person name="Ke H.M."/>
            <person name="Chang L.Y."/>
            <person name="Hsu C.Y."/>
            <person name="Yang H.T."/>
            <person name="Sudianto E."/>
            <person name="Hsu M.H."/>
            <person name="Wu K.P."/>
            <person name="Wang L.N."/>
            <person name="Leebens-Mack J.H."/>
            <person name="Tsai I.J."/>
        </authorList>
    </citation>
    <scope>NUCLEOTIDE SEQUENCE [LARGE SCALE GENOMIC DNA]</scope>
    <source>
        <strain evidence="10">cv. Chaw 1501</strain>
        <tissue evidence="9">Young leaves</tissue>
    </source>
</reference>
<evidence type="ECO:0000256" key="2">
    <source>
        <dbReference type="ARBA" id="ARBA00022801"/>
    </source>
</evidence>
<evidence type="ECO:0000256" key="7">
    <source>
        <dbReference type="RuleBase" id="RU361262"/>
    </source>
</evidence>
<dbReference type="EC" id="3.1.1.-" evidence="7"/>
<evidence type="ECO:0000256" key="4">
    <source>
        <dbReference type="ARBA" id="ARBA00022963"/>
    </source>
</evidence>
<dbReference type="GO" id="GO:0047372">
    <property type="term" value="F:monoacylglycerol lipase activity"/>
    <property type="evidence" value="ECO:0007669"/>
    <property type="project" value="TreeGrafter"/>
</dbReference>
<dbReference type="GO" id="GO:0016042">
    <property type="term" value="P:lipid catabolic process"/>
    <property type="evidence" value="ECO:0007669"/>
    <property type="project" value="UniProtKB-UniRule"/>
</dbReference>
<organism evidence="9 10">
    <name type="scientific">Cinnamomum micranthum f. kanehirae</name>
    <dbReference type="NCBI Taxonomy" id="337451"/>
    <lineage>
        <taxon>Eukaryota</taxon>
        <taxon>Viridiplantae</taxon>
        <taxon>Streptophyta</taxon>
        <taxon>Embryophyta</taxon>
        <taxon>Tracheophyta</taxon>
        <taxon>Spermatophyta</taxon>
        <taxon>Magnoliopsida</taxon>
        <taxon>Magnoliidae</taxon>
        <taxon>Laurales</taxon>
        <taxon>Lauraceae</taxon>
        <taxon>Cinnamomum</taxon>
    </lineage>
</organism>
<dbReference type="PANTHER" id="PTHR32176:SF105">
    <property type="entry name" value="PATATIN"/>
    <property type="match status" value="1"/>
</dbReference>
<comment type="similarity">
    <text evidence="1 7">Belongs to the patatin family.</text>
</comment>
<dbReference type="OrthoDB" id="1658288at2759"/>
<dbReference type="PANTHER" id="PTHR32176">
    <property type="entry name" value="XYLOSE ISOMERASE"/>
    <property type="match status" value="1"/>
</dbReference>
<evidence type="ECO:0000256" key="5">
    <source>
        <dbReference type="ARBA" id="ARBA00023098"/>
    </source>
</evidence>
<evidence type="ECO:0000259" key="8">
    <source>
        <dbReference type="PROSITE" id="PS51635"/>
    </source>
</evidence>
<dbReference type="SUPFAM" id="SSF52151">
    <property type="entry name" value="FabD/lysophospholipase-like"/>
    <property type="match status" value="1"/>
</dbReference>
<comment type="caution">
    <text evidence="9">The sequence shown here is derived from an EMBL/GenBank/DDBJ whole genome shotgun (WGS) entry which is preliminary data.</text>
</comment>
<keyword evidence="4 6" id="KW-0442">Lipid degradation</keyword>
<gene>
    <name evidence="9" type="ORF">CKAN_02174700</name>
</gene>
<feature type="active site" description="Proton acceptor" evidence="6">
    <location>
        <position position="216"/>
    </location>
</feature>
<evidence type="ECO:0000313" key="9">
    <source>
        <dbReference type="EMBL" id="RWR92533.1"/>
    </source>
</evidence>
<feature type="active site" description="Nucleophile" evidence="6">
    <location>
        <position position="66"/>
    </location>
</feature>
<feature type="short sequence motif" description="GXSXG" evidence="6">
    <location>
        <begin position="64"/>
        <end position="68"/>
    </location>
</feature>
<proteinExistence type="inferred from homology"/>
<keyword evidence="3" id="KW-0611">Plant defense</keyword>
<protein>
    <recommendedName>
        <fullName evidence="7">Patatin</fullName>
        <ecNumber evidence="7">3.1.1.-</ecNumber>
    </recommendedName>
</protein>
<feature type="short sequence motif" description="DGA/G" evidence="6">
    <location>
        <begin position="216"/>
        <end position="218"/>
    </location>
</feature>